<accession>A0AAD4HLC6</accession>
<comment type="caution">
    <text evidence="2">The sequence shown here is derived from an EMBL/GenBank/DDBJ whole genome shotgun (WGS) entry which is preliminary data.</text>
</comment>
<keyword evidence="1" id="KW-0732">Signal</keyword>
<evidence type="ECO:0000256" key="1">
    <source>
        <dbReference type="SAM" id="SignalP"/>
    </source>
</evidence>
<dbReference type="Proteomes" id="UP001195769">
    <property type="component" value="Unassembled WGS sequence"/>
</dbReference>
<keyword evidence="3" id="KW-1185">Reference proteome</keyword>
<name>A0AAD4HLC6_9AGAM</name>
<sequence length="139" mass="15152">MHFPFLAVIVALTAACTAVSAQCDQSNQPCQVDGDCCTPMKCLPPPVHVFMRASYNEVAARVTRPDTHSSRLGEDTIRFTVATNIDGHIIAYELLEGILLNVAGAEIVRASAKMCRNSHGVNHPFDEKTINIRKSEKVS</sequence>
<dbReference type="AlphaFoldDB" id="A0AAD4HLC6"/>
<evidence type="ECO:0000313" key="2">
    <source>
        <dbReference type="EMBL" id="KAG1901920.1"/>
    </source>
</evidence>
<feature type="signal peptide" evidence="1">
    <location>
        <begin position="1"/>
        <end position="21"/>
    </location>
</feature>
<proteinExistence type="predicted"/>
<organism evidence="2 3">
    <name type="scientific">Suillus fuscotomentosus</name>
    <dbReference type="NCBI Taxonomy" id="1912939"/>
    <lineage>
        <taxon>Eukaryota</taxon>
        <taxon>Fungi</taxon>
        <taxon>Dikarya</taxon>
        <taxon>Basidiomycota</taxon>
        <taxon>Agaricomycotina</taxon>
        <taxon>Agaricomycetes</taxon>
        <taxon>Agaricomycetidae</taxon>
        <taxon>Boletales</taxon>
        <taxon>Suillineae</taxon>
        <taxon>Suillaceae</taxon>
        <taxon>Suillus</taxon>
    </lineage>
</organism>
<protein>
    <submittedName>
        <fullName evidence="2">Uncharacterized protein</fullName>
    </submittedName>
</protein>
<dbReference type="RefSeq" id="XP_041227495.1">
    <property type="nucleotide sequence ID" value="XM_041376832.1"/>
</dbReference>
<reference evidence="2" key="1">
    <citation type="journal article" date="2020" name="New Phytol.">
        <title>Comparative genomics reveals dynamic genome evolution in host specialist ectomycorrhizal fungi.</title>
        <authorList>
            <person name="Lofgren L.A."/>
            <person name="Nguyen N.H."/>
            <person name="Vilgalys R."/>
            <person name="Ruytinx J."/>
            <person name="Liao H.L."/>
            <person name="Branco S."/>
            <person name="Kuo A."/>
            <person name="LaButti K."/>
            <person name="Lipzen A."/>
            <person name="Andreopoulos W."/>
            <person name="Pangilinan J."/>
            <person name="Riley R."/>
            <person name="Hundley H."/>
            <person name="Na H."/>
            <person name="Barry K."/>
            <person name="Grigoriev I.V."/>
            <person name="Stajich J.E."/>
            <person name="Kennedy P.G."/>
        </authorList>
    </citation>
    <scope>NUCLEOTIDE SEQUENCE</scope>
    <source>
        <strain evidence="2">FC203</strain>
    </source>
</reference>
<gene>
    <name evidence="2" type="ORF">F5891DRAFT_979045</name>
</gene>
<dbReference type="EMBL" id="JABBWK010000019">
    <property type="protein sequence ID" value="KAG1901920.1"/>
    <property type="molecule type" value="Genomic_DNA"/>
</dbReference>
<dbReference type="GeneID" id="64671130"/>
<evidence type="ECO:0000313" key="3">
    <source>
        <dbReference type="Proteomes" id="UP001195769"/>
    </source>
</evidence>
<feature type="chain" id="PRO_5041903989" evidence="1">
    <location>
        <begin position="22"/>
        <end position="139"/>
    </location>
</feature>